<dbReference type="GO" id="GO:0016987">
    <property type="term" value="F:sigma factor activity"/>
    <property type="evidence" value="ECO:0007669"/>
    <property type="project" value="UniProtKB-KW"/>
</dbReference>
<dbReference type="Proteomes" id="UP000199221">
    <property type="component" value="Unassembled WGS sequence"/>
</dbReference>
<dbReference type="PANTHER" id="PTHR43133:SF63">
    <property type="entry name" value="RNA POLYMERASE SIGMA FACTOR FECI-RELATED"/>
    <property type="match status" value="1"/>
</dbReference>
<dbReference type="SUPFAM" id="SSF88946">
    <property type="entry name" value="Sigma2 domain of RNA polymerase sigma factors"/>
    <property type="match status" value="1"/>
</dbReference>
<feature type="domain" description="RNA polymerase sigma-70 region 2" evidence="5">
    <location>
        <begin position="19"/>
        <end position="89"/>
    </location>
</feature>
<protein>
    <submittedName>
        <fullName evidence="8">RNA polymerase sigma-70 factor, ECF subfamily</fullName>
    </submittedName>
    <submittedName>
        <fullName evidence="7">Sigma-70 family RNA polymerase sigma factor</fullName>
    </submittedName>
</protein>
<dbReference type="RefSeq" id="WP_023629462.1">
    <property type="nucleotide sequence ID" value="NZ_CP009365.1"/>
</dbReference>
<name>A0A1H9SJ65_9PSED</name>
<reference evidence="7 10" key="2">
    <citation type="submission" date="2024-01" db="EMBL/GenBank/DDBJ databases">
        <title>Unpublished Manusciprt.</title>
        <authorList>
            <person name="Duman M."/>
            <person name="Valdes E.G."/>
            <person name="Ajmi N."/>
            <person name="Altun S."/>
            <person name="Saticioglu I.B."/>
        </authorList>
    </citation>
    <scope>NUCLEOTIDE SEQUENCE [LARGE SCALE GENOMIC DNA]</scope>
    <source>
        <strain evidence="7 10">139P</strain>
    </source>
</reference>
<dbReference type="Pfam" id="PF04542">
    <property type="entry name" value="Sigma70_r2"/>
    <property type="match status" value="1"/>
</dbReference>
<proteinExistence type="inferred from homology"/>
<keyword evidence="2" id="KW-0805">Transcription regulation</keyword>
<evidence type="ECO:0000313" key="10">
    <source>
        <dbReference type="Proteomes" id="UP001329505"/>
    </source>
</evidence>
<dbReference type="Proteomes" id="UP001329505">
    <property type="component" value="Unassembled WGS sequence"/>
</dbReference>
<dbReference type="FunFam" id="1.10.10.10:FF:000427">
    <property type="entry name" value="RNA polymerase sigma factor"/>
    <property type="match status" value="1"/>
</dbReference>
<dbReference type="EMBL" id="JAZDQQ010000013">
    <property type="protein sequence ID" value="MEE1881751.1"/>
    <property type="molecule type" value="Genomic_DNA"/>
</dbReference>
<dbReference type="PANTHER" id="PTHR43133">
    <property type="entry name" value="RNA POLYMERASE ECF-TYPE SIGMA FACTO"/>
    <property type="match status" value="1"/>
</dbReference>
<dbReference type="InterPro" id="IPR007627">
    <property type="entry name" value="RNA_pol_sigma70_r2"/>
</dbReference>
<dbReference type="SUPFAM" id="SSF88659">
    <property type="entry name" value="Sigma3 and sigma4 domains of RNA polymerase sigma factors"/>
    <property type="match status" value="1"/>
</dbReference>
<comment type="similarity">
    <text evidence="1">Belongs to the sigma-70 factor family. ECF subfamily.</text>
</comment>
<keyword evidence="10" id="KW-1185">Reference proteome</keyword>
<dbReference type="InterPro" id="IPR013325">
    <property type="entry name" value="RNA_pol_sigma_r2"/>
</dbReference>
<dbReference type="Pfam" id="PF08281">
    <property type="entry name" value="Sigma70_r4_2"/>
    <property type="match status" value="1"/>
</dbReference>
<keyword evidence="3" id="KW-0731">Sigma factor</keyword>
<reference evidence="8 9" key="1">
    <citation type="submission" date="2016-10" db="EMBL/GenBank/DDBJ databases">
        <authorList>
            <person name="de Groot N.N."/>
        </authorList>
    </citation>
    <scope>NUCLEOTIDE SEQUENCE [LARGE SCALE GENOMIC DNA]</scope>
    <source>
        <strain evidence="8 9">LMG 27941</strain>
    </source>
</reference>
<dbReference type="GO" id="GO:0006352">
    <property type="term" value="P:DNA-templated transcription initiation"/>
    <property type="evidence" value="ECO:0007669"/>
    <property type="project" value="InterPro"/>
</dbReference>
<evidence type="ECO:0000313" key="9">
    <source>
        <dbReference type="Proteomes" id="UP000199221"/>
    </source>
</evidence>
<evidence type="ECO:0000256" key="2">
    <source>
        <dbReference type="ARBA" id="ARBA00023015"/>
    </source>
</evidence>
<evidence type="ECO:0000256" key="4">
    <source>
        <dbReference type="ARBA" id="ARBA00023163"/>
    </source>
</evidence>
<dbReference type="InterPro" id="IPR039425">
    <property type="entry name" value="RNA_pol_sigma-70-like"/>
</dbReference>
<evidence type="ECO:0000259" key="5">
    <source>
        <dbReference type="Pfam" id="PF04542"/>
    </source>
</evidence>
<dbReference type="InterPro" id="IPR014284">
    <property type="entry name" value="RNA_pol_sigma-70_dom"/>
</dbReference>
<dbReference type="InterPro" id="IPR013324">
    <property type="entry name" value="RNA_pol_sigma_r3/r4-like"/>
</dbReference>
<dbReference type="NCBIfam" id="TIGR02937">
    <property type="entry name" value="sigma70-ECF"/>
    <property type="match status" value="1"/>
</dbReference>
<evidence type="ECO:0000313" key="7">
    <source>
        <dbReference type="EMBL" id="MEE1881751.1"/>
    </source>
</evidence>
<evidence type="ECO:0000256" key="3">
    <source>
        <dbReference type="ARBA" id="ARBA00023082"/>
    </source>
</evidence>
<dbReference type="GO" id="GO:0003677">
    <property type="term" value="F:DNA binding"/>
    <property type="evidence" value="ECO:0007669"/>
    <property type="project" value="InterPro"/>
</dbReference>
<dbReference type="Gene3D" id="1.10.10.10">
    <property type="entry name" value="Winged helix-like DNA-binding domain superfamily/Winged helix DNA-binding domain"/>
    <property type="match status" value="1"/>
</dbReference>
<evidence type="ECO:0000313" key="8">
    <source>
        <dbReference type="EMBL" id="SER85076.1"/>
    </source>
</evidence>
<dbReference type="InterPro" id="IPR036388">
    <property type="entry name" value="WH-like_DNA-bd_sf"/>
</dbReference>
<dbReference type="InterPro" id="IPR013249">
    <property type="entry name" value="RNA_pol_sigma70_r4_t2"/>
</dbReference>
<dbReference type="EMBL" id="FOEQ01000013">
    <property type="protein sequence ID" value="SER85076.1"/>
    <property type="molecule type" value="Genomic_DNA"/>
</dbReference>
<dbReference type="Gene3D" id="1.10.1740.10">
    <property type="match status" value="1"/>
</dbReference>
<accession>A0A1H9SJ65</accession>
<evidence type="ECO:0000256" key="1">
    <source>
        <dbReference type="ARBA" id="ARBA00010641"/>
    </source>
</evidence>
<evidence type="ECO:0000259" key="6">
    <source>
        <dbReference type="Pfam" id="PF08281"/>
    </source>
</evidence>
<keyword evidence="4" id="KW-0804">Transcription</keyword>
<sequence>MTLFKNPPRHIQHCAVTALYVEHHAWLRGWLAYRLRSWGRGVADDLAQDIFVRVLASRDTTQPDTLRQPRAYLARIANCVLVSWRRRHSLEQAWLEALALVPEVEHPAPEQQSVILETLHEIDAVLDSLRPRVRQAFLMATLDGMKQKDIAQALNIALPTVKKYIHEGYVACLSQMPDE</sequence>
<dbReference type="AlphaFoldDB" id="A0A1H9SJ65"/>
<dbReference type="GeneID" id="93675604"/>
<dbReference type="NCBIfam" id="NF009181">
    <property type="entry name" value="PRK12529.1"/>
    <property type="match status" value="1"/>
</dbReference>
<gene>
    <name evidence="8" type="ORF">SAMN05216230_11378</name>
    <name evidence="7" type="ORF">V0R55_16425</name>
</gene>
<organism evidence="8 9">
    <name type="scientific">Pseudomonas soli</name>
    <dbReference type="NCBI Taxonomy" id="1306993"/>
    <lineage>
        <taxon>Bacteria</taxon>
        <taxon>Pseudomonadati</taxon>
        <taxon>Pseudomonadota</taxon>
        <taxon>Gammaproteobacteria</taxon>
        <taxon>Pseudomonadales</taxon>
        <taxon>Pseudomonadaceae</taxon>
        <taxon>Pseudomonas</taxon>
    </lineage>
</organism>
<feature type="domain" description="RNA polymerase sigma factor 70 region 4 type 2" evidence="6">
    <location>
        <begin position="120"/>
        <end position="172"/>
    </location>
</feature>